<proteinExistence type="predicted"/>
<sequence length="173" mass="19883">MKRILLSIFVIFLLVSCSSKTPYESRSAQLPDDIKNEIKPFPVDIKDEMLFPTKLLSEKYTVDFGYTSEPVNDPNGNIVLSYFIYADENSDWNITINTFHNPSSPSHEFKNNETVKLKNGIEATYSETKNGLQKVVLWTDDNSTQEISLIENPDRNKPIYTKEEFLDVVSTFK</sequence>
<dbReference type="AlphaFoldDB" id="A0A852TF74"/>
<dbReference type="PROSITE" id="PS51257">
    <property type="entry name" value="PROKAR_LIPOPROTEIN"/>
    <property type="match status" value="1"/>
</dbReference>
<organism evidence="1 2">
    <name type="scientific">Neobacillus niacini</name>
    <dbReference type="NCBI Taxonomy" id="86668"/>
    <lineage>
        <taxon>Bacteria</taxon>
        <taxon>Bacillati</taxon>
        <taxon>Bacillota</taxon>
        <taxon>Bacilli</taxon>
        <taxon>Bacillales</taxon>
        <taxon>Bacillaceae</taxon>
        <taxon>Neobacillus</taxon>
    </lineage>
</organism>
<accession>A0A852TF74</accession>
<reference evidence="2" key="1">
    <citation type="submission" date="2020-07" db="EMBL/GenBank/DDBJ databases">
        <authorList>
            <person name="Partida-Martinez L."/>
            <person name="Huntemann M."/>
            <person name="Clum A."/>
            <person name="Wang J."/>
            <person name="Palaniappan K."/>
            <person name="Ritter S."/>
            <person name="Chen I.-M."/>
            <person name="Stamatis D."/>
            <person name="Reddy T."/>
            <person name="O'Malley R."/>
            <person name="Daum C."/>
            <person name="Shapiro N."/>
            <person name="Ivanova N."/>
            <person name="Kyrpides N."/>
            <person name="Woyke T."/>
        </authorList>
    </citation>
    <scope>NUCLEOTIDE SEQUENCE [LARGE SCALE GENOMIC DNA]</scope>
    <source>
        <strain evidence="2">AT2.8</strain>
    </source>
</reference>
<dbReference type="EMBL" id="JACCBX010000009">
    <property type="protein sequence ID" value="NYE07540.1"/>
    <property type="molecule type" value="Genomic_DNA"/>
</dbReference>
<gene>
    <name evidence="1" type="ORF">F4694_004351</name>
</gene>
<protein>
    <recommendedName>
        <fullName evidence="3">DUF4367 domain-containing protein</fullName>
    </recommendedName>
</protein>
<comment type="caution">
    <text evidence="1">The sequence shown here is derived from an EMBL/GenBank/DDBJ whole genome shotgun (WGS) entry which is preliminary data.</text>
</comment>
<evidence type="ECO:0008006" key="3">
    <source>
        <dbReference type="Google" id="ProtNLM"/>
    </source>
</evidence>
<evidence type="ECO:0000313" key="1">
    <source>
        <dbReference type="EMBL" id="NYE07540.1"/>
    </source>
</evidence>
<name>A0A852TF74_9BACI</name>
<reference evidence="2" key="2">
    <citation type="submission" date="2020-08" db="EMBL/GenBank/DDBJ databases">
        <title>The Agave Microbiome: Exploring the role of microbial communities in plant adaptations to desert environments.</title>
        <authorList>
            <person name="Partida-Martinez L.P."/>
        </authorList>
    </citation>
    <scope>NUCLEOTIDE SEQUENCE [LARGE SCALE GENOMIC DNA]</scope>
    <source>
        <strain evidence="2">AT2.8</strain>
    </source>
</reference>
<dbReference type="Proteomes" id="UP000548423">
    <property type="component" value="Unassembled WGS sequence"/>
</dbReference>
<evidence type="ECO:0000313" key="2">
    <source>
        <dbReference type="Proteomes" id="UP000548423"/>
    </source>
</evidence>